<evidence type="ECO:0000256" key="5">
    <source>
        <dbReference type="SAM" id="Phobius"/>
    </source>
</evidence>
<feature type="transmembrane region" description="Helical" evidence="5">
    <location>
        <begin position="208"/>
        <end position="225"/>
    </location>
</feature>
<feature type="transmembrane region" description="Helical" evidence="5">
    <location>
        <begin position="402"/>
        <end position="425"/>
    </location>
</feature>
<proteinExistence type="predicted"/>
<feature type="transmembrane region" description="Helical" evidence="5">
    <location>
        <begin position="12"/>
        <end position="29"/>
    </location>
</feature>
<feature type="transmembrane region" description="Helical" evidence="5">
    <location>
        <begin position="275"/>
        <end position="294"/>
    </location>
</feature>
<evidence type="ECO:0000256" key="3">
    <source>
        <dbReference type="ARBA" id="ARBA00022989"/>
    </source>
</evidence>
<feature type="domain" description="O-antigen ligase-related" evidence="6">
    <location>
        <begin position="239"/>
        <end position="376"/>
    </location>
</feature>
<keyword evidence="2 5" id="KW-0812">Transmembrane</keyword>
<dbReference type="InterPro" id="IPR007016">
    <property type="entry name" value="O-antigen_ligase-rel_domated"/>
</dbReference>
<reference evidence="8" key="1">
    <citation type="journal article" date="2019" name="Int. J. Syst. Evol. Microbiol.">
        <title>The Global Catalogue of Microorganisms (GCM) 10K type strain sequencing project: providing services to taxonomists for standard genome sequencing and annotation.</title>
        <authorList>
            <consortium name="The Broad Institute Genomics Platform"/>
            <consortium name="The Broad Institute Genome Sequencing Center for Infectious Disease"/>
            <person name="Wu L."/>
            <person name="Ma J."/>
        </authorList>
    </citation>
    <scope>NUCLEOTIDE SEQUENCE [LARGE SCALE GENOMIC DNA]</scope>
    <source>
        <strain evidence="8">CGMCC 1.16031</strain>
    </source>
</reference>
<dbReference type="RefSeq" id="WP_131257449.1">
    <property type="nucleotide sequence ID" value="NZ_JBHSUS010000001.1"/>
</dbReference>
<comment type="subcellular location">
    <subcellularLocation>
        <location evidence="1">Membrane</location>
        <topology evidence="1">Multi-pass membrane protein</topology>
    </subcellularLocation>
</comment>
<dbReference type="Pfam" id="PF04932">
    <property type="entry name" value="Wzy_C"/>
    <property type="match status" value="1"/>
</dbReference>
<keyword evidence="8" id="KW-1185">Reference proteome</keyword>
<evidence type="ECO:0000313" key="7">
    <source>
        <dbReference type="EMBL" id="MFC6439273.1"/>
    </source>
</evidence>
<protein>
    <submittedName>
        <fullName evidence="7">O-antigen ligase family protein</fullName>
    </submittedName>
</protein>
<sequence length="456" mass="48989">MMPDSTSSSRQFAVAATVSVLLGLIWWKLPHPVLAGAGLLPLLLVLTLRAPFLLMLGFVIFSFFRIHEVFPQLYPLRIPQLLAAGTLASLAFNWFAGHIKPFWSRELWIFATFFMLVTIGVFVATNRAEAMGSYTGTYIKIAIILIAFAWLCTTSRHFAVSAVSIVIAGLCVGVVALSNKAAGIGLVEGTRVTIGRDIGSMLGDPNDLALVLLFPASFALAMLLTKHTGKLASLLGLIGVITVFSAIIATQSRGGLLGICAVSGVFGYRKIKSKLLLGVIGAMALMVLFVLAGVSDRASGGAHEEGIDESAMGRIHAWNAAFNMALAHPVSGVGLNNFLSNYFQYSDFWDGQNHAVHSTWFGVMAETGLLGFMVFVVMIIMVVRLALLSVLQLDKHPGREHVWASVLAQATLSGLAGFMISGTFLTMGFTWPLYILMGLAVAVDRYCQRLPAPPLP</sequence>
<keyword evidence="3 5" id="KW-1133">Transmembrane helix</keyword>
<keyword evidence="4 5" id="KW-0472">Membrane</keyword>
<evidence type="ECO:0000313" key="8">
    <source>
        <dbReference type="Proteomes" id="UP001596364"/>
    </source>
</evidence>
<dbReference type="GO" id="GO:0016874">
    <property type="term" value="F:ligase activity"/>
    <property type="evidence" value="ECO:0007669"/>
    <property type="project" value="UniProtKB-KW"/>
</dbReference>
<feature type="transmembrane region" description="Helical" evidence="5">
    <location>
        <begin position="369"/>
        <end position="390"/>
    </location>
</feature>
<feature type="transmembrane region" description="Helical" evidence="5">
    <location>
        <begin position="76"/>
        <end position="95"/>
    </location>
</feature>
<dbReference type="InterPro" id="IPR051533">
    <property type="entry name" value="WaaL-like"/>
</dbReference>
<evidence type="ECO:0000259" key="6">
    <source>
        <dbReference type="Pfam" id="PF04932"/>
    </source>
</evidence>
<accession>A0ABW1XGS5</accession>
<dbReference type="Proteomes" id="UP001596364">
    <property type="component" value="Unassembled WGS sequence"/>
</dbReference>
<feature type="transmembrane region" description="Helical" evidence="5">
    <location>
        <begin position="165"/>
        <end position="187"/>
    </location>
</feature>
<feature type="transmembrane region" description="Helical" evidence="5">
    <location>
        <begin position="107"/>
        <end position="125"/>
    </location>
</feature>
<evidence type="ECO:0000256" key="1">
    <source>
        <dbReference type="ARBA" id="ARBA00004141"/>
    </source>
</evidence>
<feature type="transmembrane region" description="Helical" evidence="5">
    <location>
        <begin position="41"/>
        <end position="64"/>
    </location>
</feature>
<dbReference type="PANTHER" id="PTHR37422:SF23">
    <property type="entry name" value="TEICHURONIC ACID BIOSYNTHESIS PROTEIN TUAE"/>
    <property type="match status" value="1"/>
</dbReference>
<organism evidence="7 8">
    <name type="scientific">Pseudobowmanella zhangzhouensis</name>
    <dbReference type="NCBI Taxonomy" id="1537679"/>
    <lineage>
        <taxon>Bacteria</taxon>
        <taxon>Pseudomonadati</taxon>
        <taxon>Pseudomonadota</taxon>
        <taxon>Gammaproteobacteria</taxon>
        <taxon>Alteromonadales</taxon>
        <taxon>Alteromonadaceae</taxon>
    </lineage>
</organism>
<comment type="caution">
    <text evidence="7">The sequence shown here is derived from an EMBL/GenBank/DDBJ whole genome shotgun (WGS) entry which is preliminary data.</text>
</comment>
<keyword evidence="7" id="KW-0436">Ligase</keyword>
<dbReference type="EMBL" id="JBHSUS010000001">
    <property type="protein sequence ID" value="MFC6439273.1"/>
    <property type="molecule type" value="Genomic_DNA"/>
</dbReference>
<gene>
    <name evidence="7" type="ORF">ACFP85_03815</name>
</gene>
<dbReference type="PANTHER" id="PTHR37422">
    <property type="entry name" value="TEICHURONIC ACID BIOSYNTHESIS PROTEIN TUAE"/>
    <property type="match status" value="1"/>
</dbReference>
<evidence type="ECO:0000256" key="4">
    <source>
        <dbReference type="ARBA" id="ARBA00023136"/>
    </source>
</evidence>
<evidence type="ECO:0000256" key="2">
    <source>
        <dbReference type="ARBA" id="ARBA00022692"/>
    </source>
</evidence>
<name>A0ABW1XGS5_9ALTE</name>
<feature type="transmembrane region" description="Helical" evidence="5">
    <location>
        <begin position="137"/>
        <end position="159"/>
    </location>
</feature>